<evidence type="ECO:0000256" key="7">
    <source>
        <dbReference type="ARBA" id="ARBA00023027"/>
    </source>
</evidence>
<feature type="binding site" evidence="8">
    <location>
        <position position="211"/>
    </location>
    <ligand>
        <name>ATP</name>
        <dbReference type="ChEBI" id="CHEBI:30616"/>
    </ligand>
</feature>
<dbReference type="EMBL" id="CP102453">
    <property type="protein sequence ID" value="UUX32945.1"/>
    <property type="molecule type" value="Genomic_DNA"/>
</dbReference>
<feature type="binding site" evidence="8">
    <location>
        <position position="53"/>
    </location>
    <ligand>
        <name>Mg(2+)</name>
        <dbReference type="ChEBI" id="CHEBI:18420"/>
    </ligand>
</feature>
<keyword evidence="6 8" id="KW-0460">Magnesium</keyword>
<evidence type="ECO:0000256" key="4">
    <source>
        <dbReference type="ARBA" id="ARBA00022741"/>
    </source>
</evidence>
<evidence type="ECO:0000256" key="1">
    <source>
        <dbReference type="ARBA" id="ARBA00005859"/>
    </source>
</evidence>
<dbReference type="Pfam" id="PF02540">
    <property type="entry name" value="NAD_synthase"/>
    <property type="match status" value="1"/>
</dbReference>
<evidence type="ECO:0000256" key="3">
    <source>
        <dbReference type="ARBA" id="ARBA00022723"/>
    </source>
</evidence>
<evidence type="ECO:0000256" key="9">
    <source>
        <dbReference type="RuleBase" id="RU003811"/>
    </source>
</evidence>
<dbReference type="Gene3D" id="3.40.50.620">
    <property type="entry name" value="HUPs"/>
    <property type="match status" value="1"/>
</dbReference>
<keyword evidence="4 8" id="KW-0547">Nucleotide-binding</keyword>
<dbReference type="InterPro" id="IPR014729">
    <property type="entry name" value="Rossmann-like_a/b/a_fold"/>
</dbReference>
<dbReference type="GO" id="GO:0008795">
    <property type="term" value="F:NAD+ synthase activity"/>
    <property type="evidence" value="ECO:0007669"/>
    <property type="project" value="UniProtKB-EC"/>
</dbReference>
<dbReference type="RefSeq" id="WP_313792449.1">
    <property type="nucleotide sequence ID" value="NZ_CP102453.1"/>
</dbReference>
<dbReference type="CDD" id="cd00553">
    <property type="entry name" value="NAD_synthase"/>
    <property type="match status" value="1"/>
</dbReference>
<dbReference type="InterPro" id="IPR003694">
    <property type="entry name" value="NAD_synthase"/>
</dbReference>
<gene>
    <name evidence="8 12" type="primary">nadE</name>
    <name evidence="12" type="ORF">NRE15_08435</name>
</gene>
<name>A0ABY5P374_9LACT</name>
<feature type="binding site" evidence="8">
    <location>
        <position position="180"/>
    </location>
    <ligand>
        <name>deamido-NAD(+)</name>
        <dbReference type="ChEBI" id="CHEBI:58437"/>
        <note>ligand shared between two neighboring subunits</note>
    </ligand>
</feature>
<dbReference type="InterPro" id="IPR022926">
    <property type="entry name" value="NH(3)-dep_NAD(+)_synth"/>
</dbReference>
<keyword evidence="13" id="KW-1185">Reference proteome</keyword>
<evidence type="ECO:0000259" key="11">
    <source>
        <dbReference type="Pfam" id="PF02540"/>
    </source>
</evidence>
<dbReference type="PANTHER" id="PTHR23090:SF7">
    <property type="entry name" value="NH(3)-DEPENDENT NAD(+) SYNTHETASE"/>
    <property type="match status" value="1"/>
</dbReference>
<organism evidence="12 13">
    <name type="scientific">Fundicoccus culcitae</name>
    <dbReference type="NCBI Taxonomy" id="2969821"/>
    <lineage>
        <taxon>Bacteria</taxon>
        <taxon>Bacillati</taxon>
        <taxon>Bacillota</taxon>
        <taxon>Bacilli</taxon>
        <taxon>Lactobacillales</taxon>
        <taxon>Aerococcaceae</taxon>
        <taxon>Fundicoccus</taxon>
    </lineage>
</organism>
<dbReference type="NCBIfam" id="TIGR00552">
    <property type="entry name" value="nadE"/>
    <property type="match status" value="1"/>
</dbReference>
<proteinExistence type="inferred from homology"/>
<dbReference type="NCBIfam" id="NF001979">
    <property type="entry name" value="PRK00768.1"/>
    <property type="match status" value="1"/>
</dbReference>
<feature type="binding site" evidence="8">
    <location>
        <position position="160"/>
    </location>
    <ligand>
        <name>ATP</name>
        <dbReference type="ChEBI" id="CHEBI:30616"/>
    </ligand>
</feature>
<keyword evidence="5 8" id="KW-0067">ATP-binding</keyword>
<comment type="similarity">
    <text evidence="1 8 9">Belongs to the NAD synthetase family.</text>
</comment>
<evidence type="ECO:0000313" key="12">
    <source>
        <dbReference type="EMBL" id="UUX32945.1"/>
    </source>
</evidence>
<evidence type="ECO:0000256" key="6">
    <source>
        <dbReference type="ARBA" id="ARBA00022842"/>
    </source>
</evidence>
<feature type="domain" description="NAD/GMP synthase" evidence="11">
    <location>
        <begin position="24"/>
        <end position="265"/>
    </location>
</feature>
<evidence type="ECO:0000256" key="5">
    <source>
        <dbReference type="ARBA" id="ARBA00022840"/>
    </source>
</evidence>
<feature type="binding site" evidence="8">
    <location>
        <position position="189"/>
    </location>
    <ligand>
        <name>ATP</name>
        <dbReference type="ChEBI" id="CHEBI:30616"/>
    </ligand>
</feature>
<keyword evidence="3 8" id="KW-0479">Metal-binding</keyword>
<comment type="subunit">
    <text evidence="8">Homodimer.</text>
</comment>
<dbReference type="PANTHER" id="PTHR23090">
    <property type="entry name" value="NH 3 /GLUTAMINE-DEPENDENT NAD + SYNTHETASE"/>
    <property type="match status" value="1"/>
</dbReference>
<dbReference type="EC" id="6.3.1.5" evidence="8 10"/>
<evidence type="ECO:0000313" key="13">
    <source>
        <dbReference type="Proteomes" id="UP001315967"/>
    </source>
</evidence>
<comment type="function">
    <text evidence="8">Catalyzes the ATP-dependent amidation of deamido-NAD to form NAD. Uses ammonia as a nitrogen source.</text>
</comment>
<comment type="pathway">
    <text evidence="8">Cofactor biosynthesis; NAD(+) biosynthesis; NAD(+) from deamido-NAD(+) (ammonia route): step 1/1.</text>
</comment>
<protein>
    <recommendedName>
        <fullName evidence="8 10">NH(3)-dependent NAD(+) synthetase</fullName>
        <ecNumber evidence="8 10">6.3.1.5</ecNumber>
    </recommendedName>
</protein>
<dbReference type="Proteomes" id="UP001315967">
    <property type="component" value="Chromosome"/>
</dbReference>
<evidence type="ECO:0000256" key="10">
    <source>
        <dbReference type="RuleBase" id="RU003812"/>
    </source>
</evidence>
<comment type="catalytic activity">
    <reaction evidence="8 10">
        <text>deamido-NAD(+) + NH4(+) + ATP = AMP + diphosphate + NAD(+) + H(+)</text>
        <dbReference type="Rhea" id="RHEA:21188"/>
        <dbReference type="ChEBI" id="CHEBI:15378"/>
        <dbReference type="ChEBI" id="CHEBI:28938"/>
        <dbReference type="ChEBI" id="CHEBI:30616"/>
        <dbReference type="ChEBI" id="CHEBI:33019"/>
        <dbReference type="ChEBI" id="CHEBI:57540"/>
        <dbReference type="ChEBI" id="CHEBI:58437"/>
        <dbReference type="ChEBI" id="CHEBI:456215"/>
        <dbReference type="EC" id="6.3.1.5"/>
    </reaction>
</comment>
<keyword evidence="2 8" id="KW-0436">Ligase</keyword>
<dbReference type="HAMAP" id="MF_00193">
    <property type="entry name" value="NadE_ammonia_dep"/>
    <property type="match status" value="1"/>
</dbReference>
<dbReference type="SUPFAM" id="SSF52402">
    <property type="entry name" value="Adenine nucleotide alpha hydrolases-like"/>
    <property type="match status" value="1"/>
</dbReference>
<feature type="binding site" evidence="8">
    <location>
        <begin position="47"/>
        <end position="54"/>
    </location>
    <ligand>
        <name>ATP</name>
        <dbReference type="ChEBI" id="CHEBI:30616"/>
    </ligand>
</feature>
<feature type="binding site" evidence="8">
    <location>
        <position position="165"/>
    </location>
    <ligand>
        <name>Mg(2+)</name>
        <dbReference type="ChEBI" id="CHEBI:18420"/>
    </ligand>
</feature>
<evidence type="ECO:0000256" key="2">
    <source>
        <dbReference type="ARBA" id="ARBA00022598"/>
    </source>
</evidence>
<feature type="binding site" description="in other chain" evidence="8">
    <location>
        <position position="173"/>
    </location>
    <ligand>
        <name>deamido-NAD(+)</name>
        <dbReference type="ChEBI" id="CHEBI:58437"/>
        <note>ligand shared between two neighboring subunits</note>
    </ligand>
</feature>
<sequence>MRPLQKEIIEALKVLPVIDPQAEIRRSIQFLKGYLLKHQGLKTLVLGISGGQDSTLAGRLAQLAVEELREETAVDYQFIAVRLPYGVQKDESDAQEALAFIQPDQSYTVDIKPATDAVVAAVEGNQLVISDYNKGNIKARQRMIVQYAIAGQTAGVVIGTDHAAESVTGFYTKFGDGAADVIPLWRLTKSQGAELLKALNAPEKLYLKTPTADLEEDKPQLPDELALGVSYASIDAYLTGNEVDELEAQKIEDWYLKTRHKRHLPITVYDTFWLE</sequence>
<reference evidence="12 13" key="1">
    <citation type="submission" date="2022-08" db="EMBL/GenBank/DDBJ databases">
        <title>Aerococcaceae sp. nov isolated from spoiled eye mask.</title>
        <authorList>
            <person name="Zhou G."/>
            <person name="Xie X.-B."/>
            <person name="Shi Q.-S."/>
            <person name="Wang Y.-S."/>
            <person name="Wen X."/>
            <person name="Peng H."/>
            <person name="Yang X.-J."/>
            <person name="Tao H.-B."/>
            <person name="Huang X.-M."/>
        </authorList>
    </citation>
    <scope>NUCLEOTIDE SEQUENCE [LARGE SCALE GENOMIC DNA]</scope>
    <source>
        <strain evidence="13">DM20194951</strain>
    </source>
</reference>
<dbReference type="InterPro" id="IPR022310">
    <property type="entry name" value="NAD/GMP_synthase"/>
</dbReference>
<feature type="binding site" description="in other chain" evidence="8">
    <location>
        <position position="140"/>
    </location>
    <ligand>
        <name>deamido-NAD(+)</name>
        <dbReference type="ChEBI" id="CHEBI:58437"/>
        <note>ligand shared between two neighboring subunits</note>
    </ligand>
</feature>
<evidence type="ECO:0000256" key="8">
    <source>
        <dbReference type="HAMAP-Rule" id="MF_00193"/>
    </source>
</evidence>
<keyword evidence="7 8" id="KW-0520">NAD</keyword>
<accession>A0ABY5P374</accession>
<feature type="binding site" description="in other chain" evidence="8">
    <location>
        <begin position="260"/>
        <end position="261"/>
    </location>
    <ligand>
        <name>deamido-NAD(+)</name>
        <dbReference type="ChEBI" id="CHEBI:58437"/>
        <note>ligand shared between two neighboring subunits</note>
    </ligand>
</feature>